<name>A0A9E8RXZ0_9BACI</name>
<evidence type="ECO:0000256" key="2">
    <source>
        <dbReference type="ARBA" id="ARBA00022448"/>
    </source>
</evidence>
<feature type="transmembrane region" description="Helical" evidence="7">
    <location>
        <begin position="133"/>
        <end position="151"/>
    </location>
</feature>
<evidence type="ECO:0000256" key="4">
    <source>
        <dbReference type="ARBA" id="ARBA00022692"/>
    </source>
</evidence>
<sequence length="400" mass="44007">MPRNLWLILIGMVINITGASFLWPLNTIYLHDQLGKSLSVAGVVLMVNSAVSVIGNLSGGYFFDKFGGYKTITFGAGITLLATFGLFIWHDWPHYFYFLMIIGFGSGVVNPAMFSLAGAAWKEGGRRTFNAMYVAQNIGVAVGTALAGYIASISFQLIFMANFVLYLIFFLIAFLSFKRISEAASVPSIKATYSPTIREAHQKRHFIALFIISIGYAICWIAYVQWQTTIATYTQEINVSLEQYSLLWTVNGALIVFAQPIMAGFIKFAAKTLKMQIFIGLFIFIGSFIIASQSTSFTGFLTAMIIMTLGEMLVWPAIPTIADQLATKGRAGLYQGMINSAATVGRMIGPLFGGIIVDLYGMNVLFILLIVLFGIAMFTTFIYDKGLSHVQKSHETFLSS</sequence>
<keyword evidence="6 7" id="KW-0472">Membrane</keyword>
<feature type="transmembrane region" description="Helical" evidence="7">
    <location>
        <begin position="206"/>
        <end position="226"/>
    </location>
</feature>
<dbReference type="InterPro" id="IPR020846">
    <property type="entry name" value="MFS_dom"/>
</dbReference>
<evidence type="ECO:0000256" key="6">
    <source>
        <dbReference type="ARBA" id="ARBA00023136"/>
    </source>
</evidence>
<dbReference type="PANTHER" id="PTHR23517">
    <property type="entry name" value="RESISTANCE PROTEIN MDTM, PUTATIVE-RELATED-RELATED"/>
    <property type="match status" value="1"/>
</dbReference>
<keyword evidence="5 7" id="KW-1133">Transmembrane helix</keyword>
<dbReference type="SUPFAM" id="SSF103473">
    <property type="entry name" value="MFS general substrate transporter"/>
    <property type="match status" value="1"/>
</dbReference>
<proteinExistence type="predicted"/>
<dbReference type="KEGG" id="faf:OE104_01610"/>
<dbReference type="Gene3D" id="1.20.1250.20">
    <property type="entry name" value="MFS general substrate transporter like domains"/>
    <property type="match status" value="2"/>
</dbReference>
<evidence type="ECO:0000313" key="9">
    <source>
        <dbReference type="EMBL" id="WAA10067.1"/>
    </source>
</evidence>
<evidence type="ECO:0000313" key="10">
    <source>
        <dbReference type="Proteomes" id="UP001164718"/>
    </source>
</evidence>
<dbReference type="PROSITE" id="PS50850">
    <property type="entry name" value="MFS"/>
    <property type="match status" value="1"/>
</dbReference>
<feature type="transmembrane region" description="Helical" evidence="7">
    <location>
        <begin position="363"/>
        <end position="383"/>
    </location>
</feature>
<feature type="transmembrane region" description="Helical" evidence="7">
    <location>
        <begin position="95"/>
        <end position="121"/>
    </location>
</feature>
<dbReference type="GO" id="GO:0022857">
    <property type="term" value="F:transmembrane transporter activity"/>
    <property type="evidence" value="ECO:0007669"/>
    <property type="project" value="InterPro"/>
</dbReference>
<dbReference type="InterPro" id="IPR036259">
    <property type="entry name" value="MFS_trans_sf"/>
</dbReference>
<feature type="transmembrane region" description="Helical" evidence="7">
    <location>
        <begin position="5"/>
        <end position="25"/>
    </location>
</feature>
<evidence type="ECO:0000256" key="7">
    <source>
        <dbReference type="SAM" id="Phobius"/>
    </source>
</evidence>
<protein>
    <submittedName>
        <fullName evidence="9">MFS transporter</fullName>
    </submittedName>
</protein>
<evidence type="ECO:0000256" key="5">
    <source>
        <dbReference type="ARBA" id="ARBA00022989"/>
    </source>
</evidence>
<keyword evidence="4 7" id="KW-0812">Transmembrane</keyword>
<feature type="transmembrane region" description="Helical" evidence="7">
    <location>
        <begin position="273"/>
        <end position="291"/>
    </location>
</feature>
<feature type="transmembrane region" description="Helical" evidence="7">
    <location>
        <begin position="338"/>
        <end position="357"/>
    </location>
</feature>
<feature type="transmembrane region" description="Helical" evidence="7">
    <location>
        <begin position="69"/>
        <end position="89"/>
    </location>
</feature>
<keyword evidence="3" id="KW-1003">Cell membrane</keyword>
<dbReference type="Proteomes" id="UP001164718">
    <property type="component" value="Chromosome"/>
</dbReference>
<evidence type="ECO:0000259" key="8">
    <source>
        <dbReference type="PROSITE" id="PS50850"/>
    </source>
</evidence>
<dbReference type="CDD" id="cd17329">
    <property type="entry name" value="MFS_MdtH_MDR_like"/>
    <property type="match status" value="1"/>
</dbReference>
<gene>
    <name evidence="9" type="ORF">OE104_01610</name>
</gene>
<feature type="transmembrane region" description="Helical" evidence="7">
    <location>
        <begin position="246"/>
        <end position="266"/>
    </location>
</feature>
<dbReference type="InterPro" id="IPR011701">
    <property type="entry name" value="MFS"/>
</dbReference>
<dbReference type="RefSeq" id="WP_275417852.1">
    <property type="nucleotide sequence ID" value="NZ_CP106878.1"/>
</dbReference>
<dbReference type="EMBL" id="CP106878">
    <property type="protein sequence ID" value="WAA10067.1"/>
    <property type="molecule type" value="Genomic_DNA"/>
</dbReference>
<accession>A0A9E8RXZ0</accession>
<dbReference type="AlphaFoldDB" id="A0A9E8RXZ0"/>
<feature type="transmembrane region" description="Helical" evidence="7">
    <location>
        <begin position="37"/>
        <end position="57"/>
    </location>
</feature>
<organism evidence="9 10">
    <name type="scientific">Fervidibacillus albus</name>
    <dbReference type="NCBI Taxonomy" id="2980026"/>
    <lineage>
        <taxon>Bacteria</taxon>
        <taxon>Bacillati</taxon>
        <taxon>Bacillota</taxon>
        <taxon>Bacilli</taxon>
        <taxon>Bacillales</taxon>
        <taxon>Bacillaceae</taxon>
        <taxon>Fervidibacillus</taxon>
    </lineage>
</organism>
<dbReference type="GO" id="GO:0005886">
    <property type="term" value="C:plasma membrane"/>
    <property type="evidence" value="ECO:0007669"/>
    <property type="project" value="UniProtKB-SubCell"/>
</dbReference>
<keyword evidence="10" id="KW-1185">Reference proteome</keyword>
<comment type="subcellular location">
    <subcellularLocation>
        <location evidence="1">Cell membrane</location>
        <topology evidence="1">Multi-pass membrane protein</topology>
    </subcellularLocation>
</comment>
<reference evidence="9" key="1">
    <citation type="submission" date="2022-09" db="EMBL/GenBank/DDBJ databases">
        <title>Complete Genomes of Fervidibacillus albus and Fervidibacillus halotolerans isolated from tidal flat sediments.</title>
        <authorList>
            <person name="Kwon K.K."/>
            <person name="Yang S.-H."/>
            <person name="Park M.J."/>
            <person name="Oh H.-M."/>
        </authorList>
    </citation>
    <scope>NUCLEOTIDE SEQUENCE</scope>
    <source>
        <strain evidence="9">MEBiC13591</strain>
    </source>
</reference>
<evidence type="ECO:0000256" key="3">
    <source>
        <dbReference type="ARBA" id="ARBA00022475"/>
    </source>
</evidence>
<feature type="domain" description="Major facilitator superfamily (MFS) profile" evidence="8">
    <location>
        <begin position="4"/>
        <end position="388"/>
    </location>
</feature>
<dbReference type="InterPro" id="IPR050171">
    <property type="entry name" value="MFS_Transporters"/>
</dbReference>
<dbReference type="PANTHER" id="PTHR23517:SF10">
    <property type="entry name" value="MAJOR FACILITATOR SUPERFAMILY (MFS) PROFILE DOMAIN-CONTAINING PROTEIN"/>
    <property type="match status" value="1"/>
</dbReference>
<feature type="transmembrane region" description="Helical" evidence="7">
    <location>
        <begin position="157"/>
        <end position="177"/>
    </location>
</feature>
<evidence type="ECO:0000256" key="1">
    <source>
        <dbReference type="ARBA" id="ARBA00004651"/>
    </source>
</evidence>
<dbReference type="Pfam" id="PF07690">
    <property type="entry name" value="MFS_1"/>
    <property type="match status" value="1"/>
</dbReference>
<keyword evidence="2" id="KW-0813">Transport</keyword>